<evidence type="ECO:0000313" key="2">
    <source>
        <dbReference type="EMBL" id="KAB1219646.1"/>
    </source>
</evidence>
<evidence type="ECO:0000313" key="3">
    <source>
        <dbReference type="Proteomes" id="UP000516437"/>
    </source>
</evidence>
<feature type="region of interest" description="Disordered" evidence="1">
    <location>
        <begin position="156"/>
        <end position="189"/>
    </location>
</feature>
<proteinExistence type="predicted"/>
<protein>
    <submittedName>
        <fullName evidence="2">Uncharacterized protein</fullName>
    </submittedName>
</protein>
<dbReference type="Pfam" id="PF05097">
    <property type="entry name" value="DUF688"/>
    <property type="match status" value="1"/>
</dbReference>
<evidence type="ECO:0000256" key="1">
    <source>
        <dbReference type="SAM" id="MobiDB-lite"/>
    </source>
</evidence>
<sequence length="232" mass="25533">MGTEGEPEPSSAPMLPVFSIPTLQSTEPSGMQTPPLHTSASVPFRWEEEPGKPRPCTALTTLGDITTRCLELPPRLLLDAKLPSPTAVEGPYVGRSKFLSARISRECYGSFSHERRQIGAITVGKRALKERGWFGSWSRRAFKGKREVGGCSHVFPSSVDRESDSGNAGESSKPKAKMTKIQRTGSLSSHSHSRSHLWVTIYEGLKQVVPWGNRKLKKDGLLNSELTLNQYS</sequence>
<keyword evidence="3" id="KW-1185">Reference proteome</keyword>
<dbReference type="AlphaFoldDB" id="A0A6A1W5P7"/>
<organism evidence="2 3">
    <name type="scientific">Morella rubra</name>
    <name type="common">Chinese bayberry</name>
    <dbReference type="NCBI Taxonomy" id="262757"/>
    <lineage>
        <taxon>Eukaryota</taxon>
        <taxon>Viridiplantae</taxon>
        <taxon>Streptophyta</taxon>
        <taxon>Embryophyta</taxon>
        <taxon>Tracheophyta</taxon>
        <taxon>Spermatophyta</taxon>
        <taxon>Magnoliopsida</taxon>
        <taxon>eudicotyledons</taxon>
        <taxon>Gunneridae</taxon>
        <taxon>Pentapetalae</taxon>
        <taxon>rosids</taxon>
        <taxon>fabids</taxon>
        <taxon>Fagales</taxon>
        <taxon>Myricaceae</taxon>
        <taxon>Morella</taxon>
    </lineage>
</organism>
<feature type="region of interest" description="Disordered" evidence="1">
    <location>
        <begin position="1"/>
        <end position="38"/>
    </location>
</feature>
<dbReference type="OrthoDB" id="1934555at2759"/>
<feature type="compositionally biased region" description="Polar residues" evidence="1">
    <location>
        <begin position="21"/>
        <end position="38"/>
    </location>
</feature>
<accession>A0A6A1W5P7</accession>
<dbReference type="Proteomes" id="UP000516437">
    <property type="component" value="Chromosome 3"/>
</dbReference>
<gene>
    <name evidence="2" type="ORF">CJ030_MR3G011094</name>
</gene>
<name>A0A6A1W5P7_9ROSI</name>
<dbReference type="PANTHER" id="PTHR34371">
    <property type="entry name" value="OS01G0551000 PROTEIN"/>
    <property type="match status" value="1"/>
</dbReference>
<dbReference type="PANTHER" id="PTHR34371:SF2">
    <property type="entry name" value="DUF688 FAMILY PROTEIN"/>
    <property type="match status" value="1"/>
</dbReference>
<comment type="caution">
    <text evidence="2">The sequence shown here is derived from an EMBL/GenBank/DDBJ whole genome shotgun (WGS) entry which is preliminary data.</text>
</comment>
<reference evidence="2 3" key="1">
    <citation type="journal article" date="2019" name="Plant Biotechnol. J.">
        <title>The red bayberry genome and genetic basis of sex determination.</title>
        <authorList>
            <person name="Jia H.M."/>
            <person name="Jia H.J."/>
            <person name="Cai Q.L."/>
            <person name="Wang Y."/>
            <person name="Zhao H.B."/>
            <person name="Yang W.F."/>
            <person name="Wang G.Y."/>
            <person name="Li Y.H."/>
            <person name="Zhan D.L."/>
            <person name="Shen Y.T."/>
            <person name="Niu Q.F."/>
            <person name="Chang L."/>
            <person name="Qiu J."/>
            <person name="Zhao L."/>
            <person name="Xie H.B."/>
            <person name="Fu W.Y."/>
            <person name="Jin J."/>
            <person name="Li X.W."/>
            <person name="Jiao Y."/>
            <person name="Zhou C.C."/>
            <person name="Tu T."/>
            <person name="Chai C.Y."/>
            <person name="Gao J.L."/>
            <person name="Fan L.J."/>
            <person name="van de Weg E."/>
            <person name="Wang J.Y."/>
            <person name="Gao Z.S."/>
        </authorList>
    </citation>
    <scope>NUCLEOTIDE SEQUENCE [LARGE SCALE GENOMIC DNA]</scope>
    <source>
        <tissue evidence="2">Leaves</tissue>
    </source>
</reference>
<dbReference type="EMBL" id="RXIC02000021">
    <property type="protein sequence ID" value="KAB1219646.1"/>
    <property type="molecule type" value="Genomic_DNA"/>
</dbReference>
<dbReference type="InterPro" id="IPR007789">
    <property type="entry name" value="DUF688"/>
</dbReference>